<accession>M7XK39</accession>
<dbReference type="EMBL" id="AMZY02000001">
    <property type="protein sequence ID" value="EMS35234.1"/>
    <property type="molecule type" value="Genomic_DNA"/>
</dbReference>
<gene>
    <name evidence="2" type="ORF">C943_00007</name>
</gene>
<dbReference type="AlphaFoldDB" id="M7XK39"/>
<sequence>MISASFIYLIPKYLQEGVTEKIGVFGMFLTLVLMVIFGFTKFFTRKSLSGTLDQVLKFCENEIGVGDQRFSLKDINKIEFTVGDYFDQMEYSESNLNPARSNGTSNTCRLILTNGTRIEVKFQLIEKFEFRKMRELLIHYHTSGKIHFLSLIDYLGIKDYKEIQEFKKSLPR</sequence>
<proteinExistence type="predicted"/>
<protein>
    <submittedName>
        <fullName evidence="2">Uncharacterized protein</fullName>
    </submittedName>
</protein>
<evidence type="ECO:0000313" key="3">
    <source>
        <dbReference type="Proteomes" id="UP000010953"/>
    </source>
</evidence>
<keyword evidence="3" id="KW-1185">Reference proteome</keyword>
<feature type="transmembrane region" description="Helical" evidence="1">
    <location>
        <begin position="22"/>
        <end position="43"/>
    </location>
</feature>
<reference evidence="2" key="1">
    <citation type="submission" date="2013-01" db="EMBL/GenBank/DDBJ databases">
        <title>Genome assembly of Mariniradius saccharolyticus AK6.</title>
        <authorList>
            <person name="Vaidya B."/>
            <person name="Khatri I."/>
            <person name="Tanuku N.R.S."/>
            <person name="Subramanian S."/>
            <person name="Pinnaka A."/>
        </authorList>
    </citation>
    <scope>NUCLEOTIDE SEQUENCE [LARGE SCALE GENOMIC DNA]</scope>
    <source>
        <strain evidence="2">AK6</strain>
    </source>
</reference>
<name>M7XK39_9BACT</name>
<comment type="caution">
    <text evidence="2">The sequence shown here is derived from an EMBL/GenBank/DDBJ whole genome shotgun (WGS) entry which is preliminary data.</text>
</comment>
<keyword evidence="1" id="KW-0812">Transmembrane</keyword>
<dbReference type="InParanoid" id="M7XK39"/>
<keyword evidence="1" id="KW-1133">Transmembrane helix</keyword>
<organism evidence="2 3">
    <name type="scientific">Mariniradius saccharolyticus AK6</name>
    <dbReference type="NCBI Taxonomy" id="1239962"/>
    <lineage>
        <taxon>Bacteria</taxon>
        <taxon>Pseudomonadati</taxon>
        <taxon>Bacteroidota</taxon>
        <taxon>Cytophagia</taxon>
        <taxon>Cytophagales</taxon>
        <taxon>Cyclobacteriaceae</taxon>
        <taxon>Mariniradius</taxon>
    </lineage>
</organism>
<evidence type="ECO:0000313" key="2">
    <source>
        <dbReference type="EMBL" id="EMS35234.1"/>
    </source>
</evidence>
<keyword evidence="1" id="KW-0472">Membrane</keyword>
<evidence type="ECO:0000256" key="1">
    <source>
        <dbReference type="SAM" id="Phobius"/>
    </source>
</evidence>
<dbReference type="Proteomes" id="UP000010953">
    <property type="component" value="Unassembled WGS sequence"/>
</dbReference>
<dbReference type="STRING" id="1239962.C943_00007"/>